<comment type="caution">
    <text evidence="3">The sequence shown here is derived from an EMBL/GenBank/DDBJ whole genome shotgun (WGS) entry which is preliminary data.</text>
</comment>
<keyword evidence="2" id="KW-0732">Signal</keyword>
<dbReference type="AlphaFoldDB" id="A0A814LQS4"/>
<evidence type="ECO:0000256" key="2">
    <source>
        <dbReference type="SAM" id="SignalP"/>
    </source>
</evidence>
<evidence type="ECO:0000313" key="4">
    <source>
        <dbReference type="EMBL" id="CAF3634876.1"/>
    </source>
</evidence>
<proteinExistence type="predicted"/>
<dbReference type="EMBL" id="CAJNON010000175">
    <property type="protein sequence ID" value="CAF1069109.1"/>
    <property type="molecule type" value="Genomic_DNA"/>
</dbReference>
<feature type="transmembrane region" description="Helical" evidence="1">
    <location>
        <begin position="65"/>
        <end position="87"/>
    </location>
</feature>
<keyword evidence="1" id="KW-0472">Membrane</keyword>
<feature type="signal peptide" evidence="2">
    <location>
        <begin position="1"/>
        <end position="21"/>
    </location>
</feature>
<evidence type="ECO:0000256" key="1">
    <source>
        <dbReference type="SAM" id="Phobius"/>
    </source>
</evidence>
<name>A0A814LQS4_9BILA</name>
<accession>A0A814LQS4</accession>
<protein>
    <submittedName>
        <fullName evidence="3">Uncharacterized protein</fullName>
    </submittedName>
</protein>
<keyword evidence="1" id="KW-1133">Transmembrane helix</keyword>
<dbReference type="EMBL" id="CAJOAY010000335">
    <property type="protein sequence ID" value="CAF3634876.1"/>
    <property type="molecule type" value="Genomic_DNA"/>
</dbReference>
<reference evidence="3" key="1">
    <citation type="submission" date="2021-02" db="EMBL/GenBank/DDBJ databases">
        <authorList>
            <person name="Nowell W R."/>
        </authorList>
    </citation>
    <scope>NUCLEOTIDE SEQUENCE</scope>
</reference>
<sequence>MLNLILLLVFLVLGFIAITYCIYCCSCKSGWSNLRRRIVYRQLARDEEQISEEREASRAQIRDSLAPVIGVIAIICVIYCCSCKPAWAKARKRLVRGQAAREEEQLDVEREANRAQLRDSLAANKQTRDDVRQKYQLR</sequence>
<evidence type="ECO:0000313" key="3">
    <source>
        <dbReference type="EMBL" id="CAF1069109.1"/>
    </source>
</evidence>
<evidence type="ECO:0000313" key="5">
    <source>
        <dbReference type="Proteomes" id="UP000663891"/>
    </source>
</evidence>
<dbReference type="Proteomes" id="UP000663881">
    <property type="component" value="Unassembled WGS sequence"/>
</dbReference>
<feature type="chain" id="PRO_5035602113" evidence="2">
    <location>
        <begin position="22"/>
        <end position="138"/>
    </location>
</feature>
<gene>
    <name evidence="4" type="ORF">OKA104_LOCUS8329</name>
    <name evidence="3" type="ORF">VCS650_LOCUS18378</name>
</gene>
<dbReference type="OrthoDB" id="10059380at2759"/>
<dbReference type="Proteomes" id="UP000663891">
    <property type="component" value="Unassembled WGS sequence"/>
</dbReference>
<organism evidence="3 5">
    <name type="scientific">Adineta steineri</name>
    <dbReference type="NCBI Taxonomy" id="433720"/>
    <lineage>
        <taxon>Eukaryota</taxon>
        <taxon>Metazoa</taxon>
        <taxon>Spiralia</taxon>
        <taxon>Gnathifera</taxon>
        <taxon>Rotifera</taxon>
        <taxon>Eurotatoria</taxon>
        <taxon>Bdelloidea</taxon>
        <taxon>Adinetida</taxon>
        <taxon>Adinetidae</taxon>
        <taxon>Adineta</taxon>
    </lineage>
</organism>
<keyword evidence="1" id="KW-0812">Transmembrane</keyword>